<dbReference type="KEGG" id="bsd:BLASA_5004"/>
<evidence type="ECO:0000313" key="2">
    <source>
        <dbReference type="Proteomes" id="UP000007517"/>
    </source>
</evidence>
<keyword evidence="2" id="KW-1185">Reference proteome</keyword>
<dbReference type="EMBL" id="FO117623">
    <property type="protein sequence ID" value="CCG05778.1"/>
    <property type="molecule type" value="Genomic_DNA"/>
</dbReference>
<evidence type="ECO:0000313" key="1">
    <source>
        <dbReference type="EMBL" id="CCG05778.1"/>
    </source>
</evidence>
<dbReference type="AlphaFoldDB" id="H6RV59"/>
<name>H6RV59_BLASD</name>
<dbReference type="HOGENOM" id="CLU_3005034_0_0_11"/>
<dbReference type="Proteomes" id="UP000007517">
    <property type="component" value="Chromosome"/>
</dbReference>
<organism evidence="1 2">
    <name type="scientific">Blastococcus saxobsidens (strain DD2)</name>
    <dbReference type="NCBI Taxonomy" id="1146883"/>
    <lineage>
        <taxon>Bacteria</taxon>
        <taxon>Bacillati</taxon>
        <taxon>Actinomycetota</taxon>
        <taxon>Actinomycetes</taxon>
        <taxon>Geodermatophilales</taxon>
        <taxon>Geodermatophilaceae</taxon>
        <taxon>Blastococcus</taxon>
    </lineage>
</organism>
<reference evidence="1 2" key="1">
    <citation type="journal article" date="2012" name="J. Bacteriol.">
        <title>Genome Sequence of Blastococcus saxobsidens DD2, a Stone-Inhabiting Bacterium.</title>
        <authorList>
            <person name="Chouaia B."/>
            <person name="Crotti E."/>
            <person name="Brusetti L."/>
            <person name="Daffonchio D."/>
            <person name="Essoussi I."/>
            <person name="Nouioui I."/>
            <person name="Sbissi I."/>
            <person name="Ghodhbane-Gtari F."/>
            <person name="Gtari M."/>
            <person name="Vacherie B."/>
            <person name="Barbe V."/>
            <person name="Medigue C."/>
            <person name="Gury J."/>
            <person name="Pujic P."/>
            <person name="Normand P."/>
        </authorList>
    </citation>
    <scope>NUCLEOTIDE SEQUENCE [LARGE SCALE GENOMIC DNA]</scope>
    <source>
        <strain evidence="1 2">DD2</strain>
    </source>
</reference>
<gene>
    <name evidence="1" type="ordered locus">BLASA_5004</name>
</gene>
<proteinExistence type="predicted"/>
<protein>
    <submittedName>
        <fullName evidence="1">Uncharacterized protein</fullName>
    </submittedName>
</protein>
<dbReference type="STRING" id="1146883.BLASA_5004"/>
<sequence length="56" mass="6220">METRAWRATSRIVTRGTGLLGRVERWVREGAPQSQPECNRLLLTCPASRALGSAPR</sequence>
<accession>H6RV59</accession>
<reference evidence="2" key="2">
    <citation type="submission" date="2012-02" db="EMBL/GenBank/DDBJ databases">
        <title>Complete genome sequence of Blastococcus saxobsidens strain DD2.</title>
        <authorList>
            <person name="Genoscope."/>
        </authorList>
    </citation>
    <scope>NUCLEOTIDE SEQUENCE [LARGE SCALE GENOMIC DNA]</scope>
    <source>
        <strain evidence="2">DD2</strain>
    </source>
</reference>